<evidence type="ECO:0000259" key="1">
    <source>
        <dbReference type="Pfam" id="PF00089"/>
    </source>
</evidence>
<comment type="caution">
    <text evidence="2">The sequence shown here is derived from an EMBL/GenBank/DDBJ whole genome shotgun (WGS) entry which is preliminary data.</text>
</comment>
<dbReference type="InterPro" id="IPR009003">
    <property type="entry name" value="Peptidase_S1_PA"/>
</dbReference>
<reference evidence="2" key="1">
    <citation type="submission" date="2023-07" db="EMBL/GenBank/DDBJ databases">
        <authorList>
            <consortium name="CYATHOMIX"/>
        </authorList>
    </citation>
    <scope>NUCLEOTIDE SEQUENCE</scope>
    <source>
        <strain evidence="2">N/A</strain>
    </source>
</reference>
<dbReference type="Pfam" id="PF00089">
    <property type="entry name" value="Trypsin"/>
    <property type="match status" value="1"/>
</dbReference>
<dbReference type="InterPro" id="IPR043504">
    <property type="entry name" value="Peptidase_S1_PA_chymotrypsin"/>
</dbReference>
<dbReference type="GO" id="GO:0006508">
    <property type="term" value="P:proteolysis"/>
    <property type="evidence" value="ECO:0007669"/>
    <property type="project" value="InterPro"/>
</dbReference>
<proteinExistence type="predicted"/>
<dbReference type="SUPFAM" id="SSF50494">
    <property type="entry name" value="Trypsin-like serine proteases"/>
    <property type="match status" value="1"/>
</dbReference>
<dbReference type="GO" id="GO:0004252">
    <property type="term" value="F:serine-type endopeptidase activity"/>
    <property type="evidence" value="ECO:0007669"/>
    <property type="project" value="InterPro"/>
</dbReference>
<sequence>MARGQCNPTNINDYQSPNRIIHLRLHCPRLQEPDMITFAENIRQTRVNKDYVYKKEPPRTLVFLQSCNYFRCWRGQRVRKVASVHVPQEYKNVNEACRNSTSYDIAVIELQQNADSKPICMPQKNDAVPQKVKSIGHGNYEGDDSIQAVTFVKTSEEPENNAIVAYTEYKNEAIIGGDSGGPLVHEQDGKHYLLGISSSSNDLTPEMRIGMDYIEVGPATVSSRFVDVRKHLGWICDITGVCEDGDGDFEEQEPPSFAGLE</sequence>
<keyword evidence="3" id="KW-1185">Reference proteome</keyword>
<dbReference type="InterPro" id="IPR001254">
    <property type="entry name" value="Trypsin_dom"/>
</dbReference>
<dbReference type="EMBL" id="CATQJL010000112">
    <property type="protein sequence ID" value="CAJ0593998.1"/>
    <property type="molecule type" value="Genomic_DNA"/>
</dbReference>
<protein>
    <recommendedName>
        <fullName evidence="1">Peptidase S1 domain-containing protein</fullName>
    </recommendedName>
</protein>
<dbReference type="AlphaFoldDB" id="A0AA36GKZ3"/>
<dbReference type="PROSITE" id="PS00135">
    <property type="entry name" value="TRYPSIN_SER"/>
    <property type="match status" value="1"/>
</dbReference>
<dbReference type="InterPro" id="IPR033116">
    <property type="entry name" value="TRYPSIN_SER"/>
</dbReference>
<feature type="domain" description="Peptidase S1" evidence="1">
    <location>
        <begin position="77"/>
        <end position="201"/>
    </location>
</feature>
<organism evidence="2 3">
    <name type="scientific">Cylicocyclus nassatus</name>
    <name type="common">Nematode worm</name>
    <dbReference type="NCBI Taxonomy" id="53992"/>
    <lineage>
        <taxon>Eukaryota</taxon>
        <taxon>Metazoa</taxon>
        <taxon>Ecdysozoa</taxon>
        <taxon>Nematoda</taxon>
        <taxon>Chromadorea</taxon>
        <taxon>Rhabditida</taxon>
        <taxon>Rhabditina</taxon>
        <taxon>Rhabditomorpha</taxon>
        <taxon>Strongyloidea</taxon>
        <taxon>Strongylidae</taxon>
        <taxon>Cylicocyclus</taxon>
    </lineage>
</organism>
<dbReference type="Gene3D" id="2.40.10.10">
    <property type="entry name" value="Trypsin-like serine proteases"/>
    <property type="match status" value="1"/>
</dbReference>
<evidence type="ECO:0000313" key="2">
    <source>
        <dbReference type="EMBL" id="CAJ0593998.1"/>
    </source>
</evidence>
<accession>A0AA36GKZ3</accession>
<name>A0AA36GKZ3_CYLNA</name>
<evidence type="ECO:0000313" key="3">
    <source>
        <dbReference type="Proteomes" id="UP001176961"/>
    </source>
</evidence>
<dbReference type="Proteomes" id="UP001176961">
    <property type="component" value="Unassembled WGS sequence"/>
</dbReference>
<gene>
    <name evidence="2" type="ORF">CYNAS_LOCUS5981</name>
</gene>